<evidence type="ECO:0000313" key="6">
    <source>
        <dbReference type="EMBL" id="CAG9330259.1"/>
    </source>
</evidence>
<feature type="transmembrane region" description="Helical" evidence="5">
    <location>
        <begin position="7"/>
        <end position="28"/>
    </location>
</feature>
<evidence type="ECO:0000256" key="1">
    <source>
        <dbReference type="ARBA" id="ARBA00004370"/>
    </source>
</evidence>
<dbReference type="InterPro" id="IPR001129">
    <property type="entry name" value="Membr-assoc_MAPEG"/>
</dbReference>
<proteinExistence type="predicted"/>
<dbReference type="Proteomes" id="UP001162131">
    <property type="component" value="Unassembled WGS sequence"/>
</dbReference>
<keyword evidence="2 5" id="KW-0812">Transmembrane</keyword>
<protein>
    <submittedName>
        <fullName evidence="6">Uncharacterized protein</fullName>
    </submittedName>
</protein>
<sequence>MGKEPPVFVKLIFLSTVVGLSAIFFQRVWTTEKIIPSQYLKSSRTWELAAKCCALSTVIMFLNILVIMMCRLFTAAGDTVRGTESVFLITSKKILQNTLEENFLFIINLLAAHANGLDNERLVLVTLVYIGARAIFTVGYYLGVFLNIPPLRAPGFALTFINNAILFYFNIKTLIKV</sequence>
<reference evidence="6" key="1">
    <citation type="submission" date="2021-09" db="EMBL/GenBank/DDBJ databases">
        <authorList>
            <consortium name="AG Swart"/>
            <person name="Singh M."/>
            <person name="Singh A."/>
            <person name="Seah K."/>
            <person name="Emmerich C."/>
        </authorList>
    </citation>
    <scope>NUCLEOTIDE SEQUENCE</scope>
    <source>
        <strain evidence="6">ATCC30299</strain>
    </source>
</reference>
<dbReference type="InterPro" id="IPR023352">
    <property type="entry name" value="MAPEG-like_dom_sf"/>
</dbReference>
<dbReference type="EMBL" id="CAJZBQ010000051">
    <property type="protein sequence ID" value="CAG9330259.1"/>
    <property type="molecule type" value="Genomic_DNA"/>
</dbReference>
<dbReference type="SUPFAM" id="SSF161084">
    <property type="entry name" value="MAPEG domain-like"/>
    <property type="match status" value="1"/>
</dbReference>
<comment type="caution">
    <text evidence="6">The sequence shown here is derived from an EMBL/GenBank/DDBJ whole genome shotgun (WGS) entry which is preliminary data.</text>
</comment>
<evidence type="ECO:0000256" key="2">
    <source>
        <dbReference type="ARBA" id="ARBA00022692"/>
    </source>
</evidence>
<evidence type="ECO:0000256" key="3">
    <source>
        <dbReference type="ARBA" id="ARBA00022989"/>
    </source>
</evidence>
<keyword evidence="3 5" id="KW-1133">Transmembrane helix</keyword>
<dbReference type="Gene3D" id="1.20.120.550">
    <property type="entry name" value="Membrane associated eicosanoid/glutathione metabolism-like domain"/>
    <property type="match status" value="1"/>
</dbReference>
<comment type="subcellular location">
    <subcellularLocation>
        <location evidence="1">Membrane</location>
    </subcellularLocation>
</comment>
<evidence type="ECO:0000256" key="4">
    <source>
        <dbReference type="ARBA" id="ARBA00023136"/>
    </source>
</evidence>
<dbReference type="AlphaFoldDB" id="A0AAU9JW80"/>
<dbReference type="GO" id="GO:0016020">
    <property type="term" value="C:membrane"/>
    <property type="evidence" value="ECO:0007669"/>
    <property type="project" value="UniProtKB-SubCell"/>
</dbReference>
<evidence type="ECO:0000313" key="7">
    <source>
        <dbReference type="Proteomes" id="UP001162131"/>
    </source>
</evidence>
<dbReference type="Pfam" id="PF01124">
    <property type="entry name" value="MAPEG"/>
    <property type="match status" value="1"/>
</dbReference>
<feature type="transmembrane region" description="Helical" evidence="5">
    <location>
        <begin position="154"/>
        <end position="171"/>
    </location>
</feature>
<accession>A0AAU9JW80</accession>
<keyword evidence="4 5" id="KW-0472">Membrane</keyword>
<evidence type="ECO:0000256" key="5">
    <source>
        <dbReference type="SAM" id="Phobius"/>
    </source>
</evidence>
<gene>
    <name evidence="6" type="ORF">BSTOLATCC_MIC50858</name>
</gene>
<keyword evidence="7" id="KW-1185">Reference proteome</keyword>
<name>A0AAU9JW80_9CILI</name>
<feature type="transmembrane region" description="Helical" evidence="5">
    <location>
        <begin position="48"/>
        <end position="73"/>
    </location>
</feature>
<organism evidence="6 7">
    <name type="scientific">Blepharisma stoltei</name>
    <dbReference type="NCBI Taxonomy" id="1481888"/>
    <lineage>
        <taxon>Eukaryota</taxon>
        <taxon>Sar</taxon>
        <taxon>Alveolata</taxon>
        <taxon>Ciliophora</taxon>
        <taxon>Postciliodesmatophora</taxon>
        <taxon>Heterotrichea</taxon>
        <taxon>Heterotrichida</taxon>
        <taxon>Blepharismidae</taxon>
        <taxon>Blepharisma</taxon>
    </lineage>
</organism>
<feature type="transmembrane region" description="Helical" evidence="5">
    <location>
        <begin position="122"/>
        <end position="142"/>
    </location>
</feature>